<proteinExistence type="predicted"/>
<sequence>MGDRLLEMLARRKSWLDRAALGLLIFLATLIAGLMGGASAREVEKVRVAAFNAYLLSPIFKCANPNFVGRLAQIHGPDREADRHLTGLREFRRRPLPAEL</sequence>
<comment type="caution">
    <text evidence="1">The sequence shown here is derived from an EMBL/GenBank/DDBJ whole genome shotgun (WGS) entry which is preliminary data.</text>
</comment>
<keyword evidence="2" id="KW-1185">Reference proteome</keyword>
<dbReference type="Proteomes" id="UP001271249">
    <property type="component" value="Unassembled WGS sequence"/>
</dbReference>
<organism evidence="1 2">
    <name type="scientific">Mesorhizobium captivum</name>
    <dbReference type="NCBI Taxonomy" id="3072319"/>
    <lineage>
        <taxon>Bacteria</taxon>
        <taxon>Pseudomonadati</taxon>
        <taxon>Pseudomonadota</taxon>
        <taxon>Alphaproteobacteria</taxon>
        <taxon>Hyphomicrobiales</taxon>
        <taxon>Phyllobacteriaceae</taxon>
        <taxon>Mesorhizobium</taxon>
    </lineage>
</organism>
<evidence type="ECO:0000313" key="2">
    <source>
        <dbReference type="Proteomes" id="UP001271249"/>
    </source>
</evidence>
<dbReference type="RefSeq" id="WP_320228625.1">
    <property type="nucleotide sequence ID" value="NZ_JAVIJB010000049.1"/>
</dbReference>
<gene>
    <name evidence="1" type="ORF">RFN29_25045</name>
</gene>
<reference evidence="1 2" key="1">
    <citation type="submission" date="2023-08" db="EMBL/GenBank/DDBJ databases">
        <title>Implementing the SeqCode for naming new Mesorhizobium species isolated from Vachellia karroo root nodules.</title>
        <authorList>
            <person name="Van Lill M."/>
        </authorList>
    </citation>
    <scope>NUCLEOTIDE SEQUENCE [LARGE SCALE GENOMIC DNA]</scope>
    <source>
        <strain evidence="1 2">VK22B</strain>
    </source>
</reference>
<evidence type="ECO:0000313" key="1">
    <source>
        <dbReference type="EMBL" id="MDX8494831.1"/>
    </source>
</evidence>
<dbReference type="EMBL" id="JAVIJC010000031">
    <property type="protein sequence ID" value="MDX8494831.1"/>
    <property type="molecule type" value="Genomic_DNA"/>
</dbReference>
<protein>
    <recommendedName>
        <fullName evidence="3">ABC transporter permease</fullName>
    </recommendedName>
</protein>
<name>A0ABU4Z6H8_9HYPH</name>
<accession>A0ABU4Z6H8</accession>
<evidence type="ECO:0008006" key="3">
    <source>
        <dbReference type="Google" id="ProtNLM"/>
    </source>
</evidence>